<feature type="transmembrane region" description="Helical" evidence="1">
    <location>
        <begin position="145"/>
        <end position="165"/>
    </location>
</feature>
<dbReference type="AlphaFoldDB" id="A0A9P5ZC16"/>
<name>A0A9P5ZC16_9AGAR</name>
<feature type="transmembrane region" description="Helical" evidence="1">
    <location>
        <begin position="53"/>
        <end position="76"/>
    </location>
</feature>
<keyword evidence="1" id="KW-0812">Transmembrane</keyword>
<dbReference type="InterPro" id="IPR056121">
    <property type="entry name" value="DUF7704"/>
</dbReference>
<feature type="transmembrane region" description="Helical" evidence="1">
    <location>
        <begin position="96"/>
        <end position="124"/>
    </location>
</feature>
<keyword evidence="1" id="KW-1133">Transmembrane helix</keyword>
<keyword evidence="1" id="KW-0472">Membrane</keyword>
<feature type="domain" description="DUF7704" evidence="2">
    <location>
        <begin position="49"/>
        <end position="199"/>
    </location>
</feature>
<accession>A0A9P5ZC16</accession>
<dbReference type="EMBL" id="MU155136">
    <property type="protein sequence ID" value="KAF9485298.1"/>
    <property type="molecule type" value="Genomic_DNA"/>
</dbReference>
<evidence type="ECO:0000313" key="4">
    <source>
        <dbReference type="Proteomes" id="UP000807469"/>
    </source>
</evidence>
<sequence>MYSGEYAFISGLFHVSVIKAYPSPMLCCYTLPSPQRIKNSKRSRMPPTSAIPDFYYFCFAAYEPFLTSMGFLGTLLDPLAAHNSQAPWLSDALPYQVLPTATLVTILQLSHVCALLGLVNLFVLSAVRTHLKYQPALQEKIVVSLLTPLLIGDIFHLAVTFWALGDQMWQPQNWSPMLWTTIILGFTLMIPRICWHLGLGRYVDSRDRSYQHSYPPPAAAPTKS</sequence>
<dbReference type="Proteomes" id="UP000807469">
    <property type="component" value="Unassembled WGS sequence"/>
</dbReference>
<evidence type="ECO:0000259" key="2">
    <source>
        <dbReference type="Pfam" id="PF24803"/>
    </source>
</evidence>
<feature type="transmembrane region" description="Helical" evidence="1">
    <location>
        <begin position="177"/>
        <end position="199"/>
    </location>
</feature>
<comment type="caution">
    <text evidence="3">The sequence shown here is derived from an EMBL/GenBank/DDBJ whole genome shotgun (WGS) entry which is preliminary data.</text>
</comment>
<evidence type="ECO:0000256" key="1">
    <source>
        <dbReference type="SAM" id="Phobius"/>
    </source>
</evidence>
<dbReference type="OrthoDB" id="2937326at2759"/>
<keyword evidence="4" id="KW-1185">Reference proteome</keyword>
<evidence type="ECO:0000313" key="3">
    <source>
        <dbReference type="EMBL" id="KAF9485298.1"/>
    </source>
</evidence>
<gene>
    <name evidence="3" type="ORF">BDN70DRAFT_871321</name>
</gene>
<feature type="non-terminal residue" evidence="3">
    <location>
        <position position="1"/>
    </location>
</feature>
<dbReference type="PANTHER" id="PTHR37019">
    <property type="entry name" value="CHROMOSOME 1, WHOLE GENOME SHOTGUN SEQUENCE"/>
    <property type="match status" value="1"/>
</dbReference>
<reference evidence="3" key="1">
    <citation type="submission" date="2020-11" db="EMBL/GenBank/DDBJ databases">
        <authorList>
            <consortium name="DOE Joint Genome Institute"/>
            <person name="Ahrendt S."/>
            <person name="Riley R."/>
            <person name="Andreopoulos W."/>
            <person name="Labutti K."/>
            <person name="Pangilinan J."/>
            <person name="Ruiz-Duenas F.J."/>
            <person name="Barrasa J.M."/>
            <person name="Sanchez-Garcia M."/>
            <person name="Camarero S."/>
            <person name="Miyauchi S."/>
            <person name="Serrano A."/>
            <person name="Linde D."/>
            <person name="Babiker R."/>
            <person name="Drula E."/>
            <person name="Ayuso-Fernandez I."/>
            <person name="Pacheco R."/>
            <person name="Padilla G."/>
            <person name="Ferreira P."/>
            <person name="Barriuso J."/>
            <person name="Kellner H."/>
            <person name="Castanera R."/>
            <person name="Alfaro M."/>
            <person name="Ramirez L."/>
            <person name="Pisabarro A.G."/>
            <person name="Kuo A."/>
            <person name="Tritt A."/>
            <person name="Lipzen A."/>
            <person name="He G."/>
            <person name="Yan M."/>
            <person name="Ng V."/>
            <person name="Cullen D."/>
            <person name="Martin F."/>
            <person name="Rosso M.-N."/>
            <person name="Henrissat B."/>
            <person name="Hibbett D."/>
            <person name="Martinez A.T."/>
            <person name="Grigoriev I.V."/>
        </authorList>
    </citation>
    <scope>NUCLEOTIDE SEQUENCE</scope>
    <source>
        <strain evidence="3">CIRM-BRFM 674</strain>
    </source>
</reference>
<protein>
    <recommendedName>
        <fullName evidence="2">DUF7704 domain-containing protein</fullName>
    </recommendedName>
</protein>
<dbReference type="Pfam" id="PF24803">
    <property type="entry name" value="DUF7704"/>
    <property type="match status" value="1"/>
</dbReference>
<proteinExistence type="predicted"/>
<dbReference type="PANTHER" id="PTHR37019:SF2">
    <property type="entry name" value="EXPERA DOMAIN-CONTAINING PROTEIN"/>
    <property type="match status" value="1"/>
</dbReference>
<organism evidence="3 4">
    <name type="scientific">Pholiota conissans</name>
    <dbReference type="NCBI Taxonomy" id="109636"/>
    <lineage>
        <taxon>Eukaryota</taxon>
        <taxon>Fungi</taxon>
        <taxon>Dikarya</taxon>
        <taxon>Basidiomycota</taxon>
        <taxon>Agaricomycotina</taxon>
        <taxon>Agaricomycetes</taxon>
        <taxon>Agaricomycetidae</taxon>
        <taxon>Agaricales</taxon>
        <taxon>Agaricineae</taxon>
        <taxon>Strophariaceae</taxon>
        <taxon>Pholiota</taxon>
    </lineage>
</organism>